<feature type="compositionally biased region" description="Polar residues" evidence="8">
    <location>
        <begin position="673"/>
        <end position="682"/>
    </location>
</feature>
<keyword evidence="7" id="KW-0175">Coiled coil</keyword>
<comment type="caution">
    <text evidence="10">The sequence shown here is derived from an EMBL/GenBank/DDBJ whole genome shotgun (WGS) entry which is preliminary data.</text>
</comment>
<feature type="compositionally biased region" description="Polar residues" evidence="8">
    <location>
        <begin position="1073"/>
        <end position="1088"/>
    </location>
</feature>
<dbReference type="PANTHER" id="PTHR10183">
    <property type="entry name" value="CALPAIN"/>
    <property type="match status" value="1"/>
</dbReference>
<comment type="caution">
    <text evidence="6">Lacks conserved residue(s) required for the propagation of feature annotation.</text>
</comment>
<dbReference type="AlphaFoldDB" id="A0A812U2M2"/>
<feature type="region of interest" description="Disordered" evidence="8">
    <location>
        <begin position="656"/>
        <end position="683"/>
    </location>
</feature>
<feature type="compositionally biased region" description="Polar residues" evidence="8">
    <location>
        <begin position="656"/>
        <end position="666"/>
    </location>
</feature>
<reference evidence="10" key="1">
    <citation type="submission" date="2021-02" db="EMBL/GenBank/DDBJ databases">
        <authorList>
            <person name="Dougan E. K."/>
            <person name="Rhodes N."/>
            <person name="Thang M."/>
            <person name="Chan C."/>
        </authorList>
    </citation>
    <scope>NUCLEOTIDE SEQUENCE</scope>
</reference>
<feature type="region of interest" description="Disordered" evidence="8">
    <location>
        <begin position="1073"/>
        <end position="1107"/>
    </location>
</feature>
<evidence type="ECO:0000313" key="10">
    <source>
        <dbReference type="EMBL" id="CAE7554557.1"/>
    </source>
</evidence>
<keyword evidence="3" id="KW-0378">Hydrolase</keyword>
<name>A0A812U2M2_SYMPI</name>
<feature type="coiled-coil region" evidence="7">
    <location>
        <begin position="46"/>
        <end position="121"/>
    </location>
</feature>
<evidence type="ECO:0000256" key="1">
    <source>
        <dbReference type="ARBA" id="ARBA00007623"/>
    </source>
</evidence>
<organism evidence="10 11">
    <name type="scientific">Symbiodinium pilosum</name>
    <name type="common">Dinoflagellate</name>
    <dbReference type="NCBI Taxonomy" id="2952"/>
    <lineage>
        <taxon>Eukaryota</taxon>
        <taxon>Sar</taxon>
        <taxon>Alveolata</taxon>
        <taxon>Dinophyceae</taxon>
        <taxon>Suessiales</taxon>
        <taxon>Symbiodiniaceae</taxon>
        <taxon>Symbiodinium</taxon>
    </lineage>
</organism>
<dbReference type="PANTHER" id="PTHR10183:SF379">
    <property type="entry name" value="CALPAIN-5"/>
    <property type="match status" value="1"/>
</dbReference>
<dbReference type="PRINTS" id="PR00704">
    <property type="entry name" value="CALPAIN"/>
</dbReference>
<evidence type="ECO:0000256" key="4">
    <source>
        <dbReference type="ARBA" id="ARBA00022807"/>
    </source>
</evidence>
<feature type="region of interest" description="Disordered" evidence="8">
    <location>
        <begin position="566"/>
        <end position="587"/>
    </location>
</feature>
<dbReference type="SUPFAM" id="SSF54001">
    <property type="entry name" value="Cysteine proteinases"/>
    <property type="match status" value="1"/>
</dbReference>
<keyword evidence="2" id="KW-0645">Protease</keyword>
<feature type="coiled-coil region" evidence="7">
    <location>
        <begin position="210"/>
        <end position="237"/>
    </location>
</feature>
<evidence type="ECO:0000259" key="9">
    <source>
        <dbReference type="PROSITE" id="PS50203"/>
    </source>
</evidence>
<feature type="compositionally biased region" description="Basic and acidic residues" evidence="8">
    <location>
        <begin position="139"/>
        <end position="150"/>
    </location>
</feature>
<dbReference type="OrthoDB" id="407700at2759"/>
<keyword evidence="11" id="KW-1185">Reference proteome</keyword>
<feature type="region of interest" description="Disordered" evidence="8">
    <location>
        <begin position="131"/>
        <end position="150"/>
    </location>
</feature>
<dbReference type="SMART" id="SM00230">
    <property type="entry name" value="CysPc"/>
    <property type="match status" value="1"/>
</dbReference>
<dbReference type="Pfam" id="PF00648">
    <property type="entry name" value="Peptidase_C2"/>
    <property type="match status" value="1"/>
</dbReference>
<dbReference type="Gene3D" id="3.90.70.10">
    <property type="entry name" value="Cysteine proteinases"/>
    <property type="match status" value="1"/>
</dbReference>
<feature type="domain" description="Calpain catalytic" evidence="9">
    <location>
        <begin position="636"/>
        <end position="913"/>
    </location>
</feature>
<dbReference type="GO" id="GO:0006508">
    <property type="term" value="P:proteolysis"/>
    <property type="evidence" value="ECO:0007669"/>
    <property type="project" value="UniProtKB-KW"/>
</dbReference>
<evidence type="ECO:0000256" key="5">
    <source>
        <dbReference type="PIRSR" id="PIRSR622684-1"/>
    </source>
</evidence>
<dbReference type="InterPro" id="IPR038765">
    <property type="entry name" value="Papain-like_cys_pep_sf"/>
</dbReference>
<feature type="active site" evidence="5">
    <location>
        <position position="863"/>
    </location>
</feature>
<evidence type="ECO:0000256" key="2">
    <source>
        <dbReference type="ARBA" id="ARBA00022670"/>
    </source>
</evidence>
<comment type="similarity">
    <text evidence="1">Belongs to the peptidase C2 family.</text>
</comment>
<feature type="coiled-coil region" evidence="7">
    <location>
        <begin position="280"/>
        <end position="335"/>
    </location>
</feature>
<dbReference type="GO" id="GO:0004198">
    <property type="term" value="F:calcium-dependent cysteine-type endopeptidase activity"/>
    <property type="evidence" value="ECO:0007669"/>
    <property type="project" value="InterPro"/>
</dbReference>
<evidence type="ECO:0000256" key="8">
    <source>
        <dbReference type="SAM" id="MobiDB-lite"/>
    </source>
</evidence>
<accession>A0A812U2M2</accession>
<dbReference type="Proteomes" id="UP000649617">
    <property type="component" value="Unassembled WGS sequence"/>
</dbReference>
<evidence type="ECO:0000256" key="3">
    <source>
        <dbReference type="ARBA" id="ARBA00022801"/>
    </source>
</evidence>
<evidence type="ECO:0000256" key="6">
    <source>
        <dbReference type="PROSITE-ProRule" id="PRU00239"/>
    </source>
</evidence>
<proteinExistence type="inferred from homology"/>
<dbReference type="EMBL" id="CAJNIZ010034669">
    <property type="protein sequence ID" value="CAE7554557.1"/>
    <property type="molecule type" value="Genomic_DNA"/>
</dbReference>
<protein>
    <submittedName>
        <fullName evidence="10">DEK1 protein</fullName>
    </submittedName>
</protein>
<keyword evidence="4" id="KW-0788">Thiol protease</keyword>
<dbReference type="InterPro" id="IPR022684">
    <property type="entry name" value="Calpain_cysteine_protease"/>
</dbReference>
<dbReference type="PROSITE" id="PS50203">
    <property type="entry name" value="CALPAIN_CAT"/>
    <property type="match status" value="1"/>
</dbReference>
<gene>
    <name evidence="10" type="primary">DEK1</name>
    <name evidence="10" type="ORF">SPIL2461_LOCUS14750</name>
</gene>
<evidence type="ECO:0000313" key="11">
    <source>
        <dbReference type="Proteomes" id="UP000649617"/>
    </source>
</evidence>
<dbReference type="InterPro" id="IPR001300">
    <property type="entry name" value="Peptidase_C2_calpain_cat"/>
</dbReference>
<feature type="coiled-coil region" evidence="7">
    <location>
        <begin position="150"/>
        <end position="177"/>
    </location>
</feature>
<evidence type="ECO:0000256" key="7">
    <source>
        <dbReference type="SAM" id="Coils"/>
    </source>
</evidence>
<sequence>MEGEGWKGGLVVAEHRVAQGNVLRLTADFQALQASADLAKRRAERCDAAEAEAARMHGEMARLRSEELRLRALETRFVEAQSIMEESEATERRLDHIMRRADAAEQRAQISESRAKSLELQLLTATTDLETSQLATQEAQEREASRAEELRSAEIERAKLESRLEKALQELSDLKVSSSASSQRAELHVAELNSKLDDSRLQCEQSFDHLKAERKKSQDAEQALLALQEELIALKNQDASMHAELRGLREEQAILREDLAHACAAREASEQRVAPLAAEASRQRHEASKAEQEVKSCRLEMEATRMAHYEQDREVQRLRERLAIQNDELEKLQTLLAMGGSADDVAAAATLTAQAYLRGPSFRFRDELAFARKEAGLGSKSLMTADEHCVPDSAEWLPRIASRSCELPRMSEIQLQICTSDLQFTEAKCHRALPALLHQKEMSFSLRVRSDMQGYPGHPIGGPQLTLGLPAPALPGDASPCHPPMLLGRSLSHAIAATPMVPQPVPSSPSGLVHSTSHLMSMGLSIPHSQASMFQPATFQFTLDTADASKPPLSKSRQVEPVACQVPPSSATMPQQAGPPSLASSQPSVRFQGLQRPELGVCQEPMNGDEQLKQCIAECRMEVEAKAAECRGQGQKYLDPDFPADSRSLWLNRVSPSEPSFQSSVASWRRSEPQGSGSQSAEVITPGPLGGIYLQGALAMMRSVGKDPNELIVHRDVDAGIFGVRLFKGGRWMYEILDDLLPVCEDGTMLSSSCGGQEWPGLIEKAYAKVHGCYEAVVLGTEEHALEDLLGVGVGSFAVDDFPVWAELWQHLRSKRKRGFALAATRRREPAGEVLTSGLLSGCAYPIVALEVVNGHALVALENPWSKGCWNRRWGPQSPERHGQLQLPGCQPFWMSIQDFCQHFTDIAQARLVPETWQSAMVAMSEERPSYPLVSVSSPTQAVFILSQADPLQRKAISLGLRIYRCRIVAPPQHATGVKQNVSNPFKPLELVAERPLSQARSLMVEVPKLEPNCLYVASIVSTPDAVPDSVLRVLTASPMRFRELSLPESAYFLQAEEQLAASRPLFSIDTDSFSSEGSVEPSVSTAKDPTRPGADGSGTEGWQGSASDAWPEVDYLGLGEIKLPPLIQEILNQCSGIDC</sequence>